<evidence type="ECO:0000256" key="1">
    <source>
        <dbReference type="ARBA" id="ARBA00022946"/>
    </source>
</evidence>
<dbReference type="FunFam" id="3.30.70.80:FF:000001">
    <property type="entry name" value="Multiple organellar RNA editing factor"/>
    <property type="match status" value="1"/>
</dbReference>
<dbReference type="Proteomes" id="UP000585474">
    <property type="component" value="Unassembled WGS sequence"/>
</dbReference>
<proteinExistence type="predicted"/>
<dbReference type="PANTHER" id="PTHR31346:SF5">
    <property type="entry name" value="MULTIPLE ORGANELLAR RNA EDITING FACTOR 1, MITOCHONDRIAL"/>
    <property type="match status" value="1"/>
</dbReference>
<dbReference type="InterPro" id="IPR039206">
    <property type="entry name" value="MORF/ORRM1/DAG-like"/>
</dbReference>
<dbReference type="InterPro" id="IPR037045">
    <property type="entry name" value="S8pro/Inhibitor_I9_sf"/>
</dbReference>
<evidence type="ECO:0000313" key="4">
    <source>
        <dbReference type="EMBL" id="GFY88548.1"/>
    </source>
</evidence>
<dbReference type="OrthoDB" id="1706674at2759"/>
<feature type="region of interest" description="Disordered" evidence="2">
    <location>
        <begin position="191"/>
        <end position="286"/>
    </location>
</feature>
<feature type="compositionally biased region" description="Basic and acidic residues" evidence="2">
    <location>
        <begin position="215"/>
        <end position="224"/>
    </location>
</feature>
<feature type="compositionally biased region" description="Polar residues" evidence="2">
    <location>
        <begin position="251"/>
        <end position="261"/>
    </location>
</feature>
<dbReference type="GO" id="GO:0080156">
    <property type="term" value="P:mitochondrial mRNA modification"/>
    <property type="evidence" value="ECO:0007669"/>
    <property type="project" value="TreeGrafter"/>
</dbReference>
<evidence type="ECO:0000313" key="5">
    <source>
        <dbReference type="Proteomes" id="UP000585474"/>
    </source>
</evidence>
<evidence type="ECO:0000259" key="3">
    <source>
        <dbReference type="Pfam" id="PF21864"/>
    </source>
</evidence>
<evidence type="ECO:0000256" key="2">
    <source>
        <dbReference type="SAM" id="MobiDB-lite"/>
    </source>
</evidence>
<feature type="region of interest" description="Disordered" evidence="2">
    <location>
        <begin position="28"/>
        <end position="51"/>
    </location>
</feature>
<comment type="caution">
    <text evidence="4">The sequence shown here is derived from an EMBL/GenBank/DDBJ whole genome shotgun (WGS) entry which is preliminary data.</text>
</comment>
<keyword evidence="5" id="KW-1185">Reference proteome</keyword>
<dbReference type="EMBL" id="BJWL01000006">
    <property type="protein sequence ID" value="GFY88548.1"/>
    <property type="molecule type" value="Genomic_DNA"/>
</dbReference>
<reference evidence="4 5" key="1">
    <citation type="submission" date="2019-07" db="EMBL/GenBank/DDBJ databases">
        <title>De Novo Assembly of kiwifruit Actinidia rufa.</title>
        <authorList>
            <person name="Sugita-Konishi S."/>
            <person name="Sato K."/>
            <person name="Mori E."/>
            <person name="Abe Y."/>
            <person name="Kisaki G."/>
            <person name="Hamano K."/>
            <person name="Suezawa K."/>
            <person name="Otani M."/>
            <person name="Fukuda T."/>
            <person name="Manabe T."/>
            <person name="Gomi K."/>
            <person name="Tabuchi M."/>
            <person name="Akimitsu K."/>
            <person name="Kataoka I."/>
        </authorList>
    </citation>
    <scope>NUCLEOTIDE SEQUENCE [LARGE SCALE GENOMIC DNA]</scope>
    <source>
        <strain evidence="5">cv. Fuchu</strain>
    </source>
</reference>
<organism evidence="4 5">
    <name type="scientific">Actinidia rufa</name>
    <dbReference type="NCBI Taxonomy" id="165716"/>
    <lineage>
        <taxon>Eukaryota</taxon>
        <taxon>Viridiplantae</taxon>
        <taxon>Streptophyta</taxon>
        <taxon>Embryophyta</taxon>
        <taxon>Tracheophyta</taxon>
        <taxon>Spermatophyta</taxon>
        <taxon>Magnoliopsida</taxon>
        <taxon>eudicotyledons</taxon>
        <taxon>Gunneridae</taxon>
        <taxon>Pentapetalae</taxon>
        <taxon>asterids</taxon>
        <taxon>Ericales</taxon>
        <taxon>Actinidiaceae</taxon>
        <taxon>Actinidia</taxon>
    </lineage>
</organism>
<dbReference type="GO" id="GO:0005739">
    <property type="term" value="C:mitochondrion"/>
    <property type="evidence" value="ECO:0007669"/>
    <property type="project" value="TreeGrafter"/>
</dbReference>
<gene>
    <name evidence="4" type="ORF">Acr_06g0004880</name>
</gene>
<dbReference type="PANTHER" id="PTHR31346">
    <property type="entry name" value="MULTIPLE ORGANELLAR RNA EDITING FACTOR 2, CHLOROPLASTIC-RELATED-RELATED"/>
    <property type="match status" value="1"/>
</dbReference>
<feature type="region of interest" description="Disordered" evidence="2">
    <location>
        <begin position="362"/>
        <end position="402"/>
    </location>
</feature>
<keyword evidence="1" id="KW-0809">Transit peptide</keyword>
<dbReference type="GO" id="GO:0016554">
    <property type="term" value="P:cytidine to uridine editing"/>
    <property type="evidence" value="ECO:0007669"/>
    <property type="project" value="InterPro"/>
</dbReference>
<dbReference type="Gene3D" id="3.30.70.80">
    <property type="entry name" value="Peptidase S8 propeptide/proteinase inhibitor I9"/>
    <property type="match status" value="1"/>
</dbReference>
<feature type="domain" description="MORF/ORRM1/DAG-like MORF" evidence="3">
    <location>
        <begin position="102"/>
        <end position="194"/>
    </location>
</feature>
<dbReference type="Pfam" id="PF21864">
    <property type="entry name" value="MORF_dom"/>
    <property type="match status" value="1"/>
</dbReference>
<dbReference type="AlphaFoldDB" id="A0A7J0EPZ7"/>
<dbReference type="InterPro" id="IPR054059">
    <property type="entry name" value="MORF/ORRM1/DAG-like_MORF"/>
</dbReference>
<protein>
    <submittedName>
        <fullName evidence="4">Multiple organellar RNA editing factor</fullName>
    </submittedName>
</protein>
<name>A0A7J0EPZ7_9ERIC</name>
<dbReference type="GO" id="GO:0042803">
    <property type="term" value="F:protein homodimerization activity"/>
    <property type="evidence" value="ECO:0007669"/>
    <property type="project" value="UniProtKB-ARBA"/>
</dbReference>
<sequence>MALSSLRLRRALSLSFSVTKHQRHLSAFPAISSPPPLSSATAGPQNPSSNLLQRSLQHLPSQFRHFRSSSLLLSSARSLRNRNNNNNDEIGPDTILFEGCDYNHWLITMDFPKDPAPTREEMIETYLQTLAKVVGSYEEAKKKMYAFSTTTYQGFQCLVTEEMSEKFRDLPGVVFILPDSYIDPVNKEYGGDKYDNGVITPRPPPVQYGRSGGRYGDRNRDQNRPRRPMPNQQANPAYGNQGPMYGDARNFGQQMNTTMQPASGPVSGGDRRDPMPMNNAFGGRDPMPSRQWELCTPPQGVTHGQGTGGNYGQGAGGNYNQGAGGNYGQGAGANYSQGAGGNYGQGAGGNYGQGVGTVHKQETGFGYGQGYPGHGEERRFSEGEQRDNTQGQQRSYPPTAPIDQYRMSQVLIRDLRIWGKP</sequence>
<feature type="compositionally biased region" description="Basic and acidic residues" evidence="2">
    <location>
        <begin position="374"/>
        <end position="387"/>
    </location>
</feature>
<accession>A0A7J0EPZ7</accession>